<proteinExistence type="predicted"/>
<feature type="region of interest" description="Disordered" evidence="1">
    <location>
        <begin position="141"/>
        <end position="171"/>
    </location>
</feature>
<feature type="compositionally biased region" description="Low complexity" evidence="1">
    <location>
        <begin position="11"/>
        <end position="22"/>
    </location>
</feature>
<dbReference type="OrthoDB" id="9157622at2"/>
<feature type="compositionally biased region" description="Pro residues" evidence="1">
    <location>
        <begin position="147"/>
        <end position="160"/>
    </location>
</feature>
<keyword evidence="3" id="KW-1185">Reference proteome</keyword>
<protein>
    <submittedName>
        <fullName evidence="2">Uncharacterized protein</fullName>
    </submittedName>
</protein>
<reference evidence="2 3" key="1">
    <citation type="submission" date="2019-03" db="EMBL/GenBank/DDBJ databases">
        <title>Genomic Encyclopedia of Type Strains, Phase IV (KMG-IV): sequencing the most valuable type-strain genomes for metagenomic binning, comparative biology and taxonomic classification.</title>
        <authorList>
            <person name="Goeker M."/>
        </authorList>
    </citation>
    <scope>NUCLEOTIDE SEQUENCE [LARGE SCALE GENOMIC DNA]</scope>
    <source>
        <strain evidence="2 3">DSM 25082</strain>
    </source>
</reference>
<evidence type="ECO:0000313" key="3">
    <source>
        <dbReference type="Proteomes" id="UP000295357"/>
    </source>
</evidence>
<dbReference type="EMBL" id="SNXE01000004">
    <property type="protein sequence ID" value="TDP09580.1"/>
    <property type="molecule type" value="Genomic_DNA"/>
</dbReference>
<dbReference type="RefSeq" id="WP_133603560.1">
    <property type="nucleotide sequence ID" value="NZ_JAUFPJ010000004.1"/>
</dbReference>
<accession>A0A4R6N369</accession>
<evidence type="ECO:0000313" key="2">
    <source>
        <dbReference type="EMBL" id="TDP09580.1"/>
    </source>
</evidence>
<organism evidence="2 3">
    <name type="scientific">Roseateles asaccharophilus</name>
    <dbReference type="NCBI Taxonomy" id="582607"/>
    <lineage>
        <taxon>Bacteria</taxon>
        <taxon>Pseudomonadati</taxon>
        <taxon>Pseudomonadota</taxon>
        <taxon>Betaproteobacteria</taxon>
        <taxon>Burkholderiales</taxon>
        <taxon>Sphaerotilaceae</taxon>
        <taxon>Roseateles</taxon>
    </lineage>
</organism>
<dbReference type="AlphaFoldDB" id="A0A4R6N369"/>
<dbReference type="Proteomes" id="UP000295357">
    <property type="component" value="Unassembled WGS sequence"/>
</dbReference>
<evidence type="ECO:0000256" key="1">
    <source>
        <dbReference type="SAM" id="MobiDB-lite"/>
    </source>
</evidence>
<name>A0A4R6N369_9BURK</name>
<feature type="region of interest" description="Disordered" evidence="1">
    <location>
        <begin position="1"/>
        <end position="25"/>
    </location>
</feature>
<gene>
    <name evidence="2" type="ORF">DFR39_104141</name>
</gene>
<sequence length="171" mass="17450">MDPDNQDTPEAGDQAGAAPGPDLSHLIDEADALEGTQAAAAAEKAAAAVADLTAANRQALRDALGMARMIAAPAMAFWPDFGTCWSDRQLDAISDAGAAVMARHDLTFGELAAQYGPYIALAGATLPPGLATYAAIKARRAELSRPAPRPPAPPSPPPMPAGATPQEGTRL</sequence>
<comment type="caution">
    <text evidence="2">The sequence shown here is derived from an EMBL/GenBank/DDBJ whole genome shotgun (WGS) entry which is preliminary data.</text>
</comment>